<evidence type="ECO:0000256" key="1">
    <source>
        <dbReference type="SAM" id="MobiDB-lite"/>
    </source>
</evidence>
<feature type="region of interest" description="Disordered" evidence="1">
    <location>
        <begin position="247"/>
        <end position="274"/>
    </location>
</feature>
<evidence type="ECO:0000313" key="3">
    <source>
        <dbReference type="Proteomes" id="UP000258309"/>
    </source>
</evidence>
<dbReference type="OrthoDB" id="3882058at2759"/>
<feature type="compositionally biased region" description="Polar residues" evidence="1">
    <location>
        <begin position="247"/>
        <end position="256"/>
    </location>
</feature>
<feature type="compositionally biased region" description="Acidic residues" evidence="1">
    <location>
        <begin position="133"/>
        <end position="147"/>
    </location>
</feature>
<feature type="compositionally biased region" description="Low complexity" evidence="1">
    <location>
        <begin position="257"/>
        <end position="270"/>
    </location>
</feature>
<dbReference type="OMA" id="KIPRLHD"/>
<evidence type="ECO:0008006" key="4">
    <source>
        <dbReference type="Google" id="ProtNLM"/>
    </source>
</evidence>
<accession>A0A3E2HT13</accession>
<dbReference type="EMBL" id="NCSJ02000002">
    <property type="protein sequence ID" value="RFU36101.1"/>
    <property type="molecule type" value="Genomic_DNA"/>
</dbReference>
<sequence length="590" mass="64958">MSPKLKPLLLPQLVEQRKKEGISNSGVDPSMSYFYTQSSQNTLITLSTHNTTRSTRSSSTTTTQNIQSIYSTPTNMSENTSPATSTFSLRSHLRYPSSTSSIESPQFSSAAESPASPTFSASNSKASKRSLPDVEEEPQERDEDFDMFDDANGDWDCLCDDPHCMHRDSSNVESSASPPPPPFTGDFDYDFTNGLFDDGSFSPASRSKKRRSNESALSGFATRFGTRLPSFSKKWRLRKLENNNVFAPSSYRENNGSRAASSRSSSLSNSIREGVERHMLQMPPTPTRSILGSREEISLPSPIDIEKANSATIEEIHEPMATTPLLPPLMIDTSTKAHQTQLQSPLQSPSVAEPAEAWSASAVSVDAVATPQGQVLPSPPLSTKPSISSFHPTSQRATHLVPSSEIPPLHIADPNDEWANKLGHANFTIHPEPYIPEIFDLEACRQLRANWDQARVNYTKHLVRTGENYGVTSKIYKLTEQKWAEVDAQWKQNNKITIANTAESDGDAFATLKHATLVDGTDSNMMTKIPSLNDPRSEGKFPQLGDEDIVGPMVQVAAQLQRNRSKKAKIMRFFTEKFPINLGKNAAAAS</sequence>
<feature type="non-terminal residue" evidence="2">
    <location>
        <position position="590"/>
    </location>
</feature>
<feature type="compositionally biased region" description="Polar residues" evidence="1">
    <location>
        <begin position="97"/>
        <end position="125"/>
    </location>
</feature>
<dbReference type="AlphaFoldDB" id="A0A3E2HT13"/>
<feature type="region of interest" description="Disordered" evidence="1">
    <location>
        <begin position="167"/>
        <end position="189"/>
    </location>
</feature>
<gene>
    <name evidence="2" type="ORF">B7463_g160</name>
</gene>
<keyword evidence="3" id="KW-1185">Reference proteome</keyword>
<proteinExistence type="predicted"/>
<comment type="caution">
    <text evidence="2">The sequence shown here is derived from an EMBL/GenBank/DDBJ whole genome shotgun (WGS) entry which is preliminary data.</text>
</comment>
<organism evidence="2 3">
    <name type="scientific">Scytalidium lignicola</name>
    <name type="common">Hyphomycete</name>
    <dbReference type="NCBI Taxonomy" id="5539"/>
    <lineage>
        <taxon>Eukaryota</taxon>
        <taxon>Fungi</taxon>
        <taxon>Dikarya</taxon>
        <taxon>Ascomycota</taxon>
        <taxon>Pezizomycotina</taxon>
        <taxon>Leotiomycetes</taxon>
        <taxon>Leotiomycetes incertae sedis</taxon>
        <taxon>Scytalidium</taxon>
    </lineage>
</organism>
<name>A0A3E2HT13_SCYLI</name>
<evidence type="ECO:0000313" key="2">
    <source>
        <dbReference type="EMBL" id="RFU36101.1"/>
    </source>
</evidence>
<protein>
    <recommendedName>
        <fullName evidence="4">Only prolin and serin are matching in the corresponding protein</fullName>
    </recommendedName>
</protein>
<reference evidence="2 3" key="1">
    <citation type="submission" date="2018-05" db="EMBL/GenBank/DDBJ databases">
        <title>Draft genome sequence of Scytalidium lignicola DSM 105466, a ubiquitous saprotrophic fungus.</title>
        <authorList>
            <person name="Buettner E."/>
            <person name="Gebauer A.M."/>
            <person name="Hofrichter M."/>
            <person name="Liers C."/>
            <person name="Kellner H."/>
        </authorList>
    </citation>
    <scope>NUCLEOTIDE SEQUENCE [LARGE SCALE GENOMIC DNA]</scope>
    <source>
        <strain evidence="2 3">DSM 105466</strain>
    </source>
</reference>
<dbReference type="Proteomes" id="UP000258309">
    <property type="component" value="Unassembled WGS sequence"/>
</dbReference>
<feature type="region of interest" description="Disordered" evidence="1">
    <location>
        <begin position="97"/>
        <end position="147"/>
    </location>
</feature>
<feature type="non-terminal residue" evidence="2">
    <location>
        <position position="1"/>
    </location>
</feature>